<dbReference type="EMBL" id="QGGL01000004">
    <property type="protein sequence ID" value="PWK14846.1"/>
    <property type="molecule type" value="Genomic_DNA"/>
</dbReference>
<dbReference type="RefSeq" id="WP_109687176.1">
    <property type="nucleotide sequence ID" value="NZ_QGGL01000004.1"/>
</dbReference>
<dbReference type="InterPro" id="IPR003779">
    <property type="entry name" value="CMD-like"/>
</dbReference>
<evidence type="ECO:0000313" key="3">
    <source>
        <dbReference type="Proteomes" id="UP000245634"/>
    </source>
</evidence>
<evidence type="ECO:0000313" key="2">
    <source>
        <dbReference type="EMBL" id="PWK14846.1"/>
    </source>
</evidence>
<proteinExistence type="predicted"/>
<dbReference type="Gene3D" id="1.20.1290.10">
    <property type="entry name" value="AhpD-like"/>
    <property type="match status" value="1"/>
</dbReference>
<dbReference type="InterPro" id="IPR052512">
    <property type="entry name" value="4CMD/NDH-1_regulator"/>
</dbReference>
<comment type="caution">
    <text evidence="2">The sequence shown here is derived from an EMBL/GenBank/DDBJ whole genome shotgun (WGS) entry which is preliminary data.</text>
</comment>
<dbReference type="Pfam" id="PF02627">
    <property type="entry name" value="CMD"/>
    <property type="match status" value="1"/>
</dbReference>
<dbReference type="AlphaFoldDB" id="A0A316DB86"/>
<organism evidence="2 3">
    <name type="scientific">Tumebacillus permanentifrigoris</name>
    <dbReference type="NCBI Taxonomy" id="378543"/>
    <lineage>
        <taxon>Bacteria</taxon>
        <taxon>Bacillati</taxon>
        <taxon>Bacillota</taxon>
        <taxon>Bacilli</taxon>
        <taxon>Bacillales</taxon>
        <taxon>Alicyclobacillaceae</taxon>
        <taxon>Tumebacillus</taxon>
    </lineage>
</organism>
<feature type="domain" description="Carboxymuconolactone decarboxylase-like" evidence="1">
    <location>
        <begin position="30"/>
        <end position="112"/>
    </location>
</feature>
<gene>
    <name evidence="2" type="ORF">C7459_10445</name>
</gene>
<sequence length="122" mass="13477">MTQDRYQRGLDVLAKLDDNLVADKIAKLGDLGKFIVEFSYGEVMGRDVLSLRERELIIVALLTALGREPQLRVHMEGALNVGVTPQELEEVILQTVPYAGFPTAINAMNLLQALTAEAEKKP</sequence>
<dbReference type="PANTHER" id="PTHR33570:SF10">
    <property type="entry name" value="GAMMA-CARBOXYMUCONOLACTONE DECARBOXYLASE"/>
    <property type="match status" value="1"/>
</dbReference>
<dbReference type="InterPro" id="IPR029032">
    <property type="entry name" value="AhpD-like"/>
</dbReference>
<dbReference type="OrthoDB" id="9802489at2"/>
<dbReference type="GO" id="GO:0051920">
    <property type="term" value="F:peroxiredoxin activity"/>
    <property type="evidence" value="ECO:0007669"/>
    <property type="project" value="InterPro"/>
</dbReference>
<dbReference type="PANTHER" id="PTHR33570">
    <property type="entry name" value="4-CARBOXYMUCONOLACTONE DECARBOXYLASE FAMILY PROTEIN"/>
    <property type="match status" value="1"/>
</dbReference>
<dbReference type="SUPFAM" id="SSF69118">
    <property type="entry name" value="AhpD-like"/>
    <property type="match status" value="1"/>
</dbReference>
<name>A0A316DB86_9BACL</name>
<reference evidence="2 3" key="1">
    <citation type="submission" date="2018-05" db="EMBL/GenBank/DDBJ databases">
        <title>Genomic Encyclopedia of Type Strains, Phase IV (KMG-IV): sequencing the most valuable type-strain genomes for metagenomic binning, comparative biology and taxonomic classification.</title>
        <authorList>
            <person name="Goeker M."/>
        </authorList>
    </citation>
    <scope>NUCLEOTIDE SEQUENCE [LARGE SCALE GENOMIC DNA]</scope>
    <source>
        <strain evidence="2 3">DSM 18773</strain>
    </source>
</reference>
<dbReference type="Proteomes" id="UP000245634">
    <property type="component" value="Unassembled WGS sequence"/>
</dbReference>
<evidence type="ECO:0000259" key="1">
    <source>
        <dbReference type="Pfam" id="PF02627"/>
    </source>
</evidence>
<keyword evidence="3" id="KW-1185">Reference proteome</keyword>
<accession>A0A316DB86</accession>
<protein>
    <submittedName>
        <fullName evidence="2">4-carboxymuconolactone decarboxylase</fullName>
    </submittedName>
</protein>